<dbReference type="KEGG" id="chig:CH63R_01436"/>
<dbReference type="Pfam" id="PF14269">
    <property type="entry name" value="Arylsulfotran_2"/>
    <property type="match status" value="1"/>
</dbReference>
<gene>
    <name evidence="3" type="ORF">CH63R_01436</name>
</gene>
<keyword evidence="4" id="KW-1185">Reference proteome</keyword>
<name>A0A1B7YW33_COLHI</name>
<dbReference type="SUPFAM" id="SSF50998">
    <property type="entry name" value="Quinoprotein alcohol dehydrogenase-like"/>
    <property type="match status" value="1"/>
</dbReference>
<accession>A0A1B7YW33</accession>
<reference evidence="4" key="1">
    <citation type="journal article" date="2017" name="BMC Genomics">
        <title>Gapless genome assembly of Colletotrichum higginsianum reveals chromosome structure and association of transposable elements with secondary metabolite gene clusters.</title>
        <authorList>
            <person name="Dallery J.-F."/>
            <person name="Lapalu N."/>
            <person name="Zampounis A."/>
            <person name="Pigne S."/>
            <person name="Luyten I."/>
            <person name="Amselem J."/>
            <person name="Wittenberg A.H.J."/>
            <person name="Zhou S."/>
            <person name="de Queiroz M.V."/>
            <person name="Robin G.P."/>
            <person name="Auger A."/>
            <person name="Hainaut M."/>
            <person name="Henrissat B."/>
            <person name="Kim K.-T."/>
            <person name="Lee Y.-H."/>
            <person name="Lespinet O."/>
            <person name="Schwartz D.C."/>
            <person name="Thon M.R."/>
            <person name="O'Connell R.J."/>
        </authorList>
    </citation>
    <scope>NUCLEOTIDE SEQUENCE [LARGE SCALE GENOMIC DNA]</scope>
    <source>
        <strain evidence="4">IMI 349063</strain>
    </source>
</reference>
<evidence type="ECO:0000256" key="1">
    <source>
        <dbReference type="SAM" id="MobiDB-lite"/>
    </source>
</evidence>
<dbReference type="GeneID" id="28860518"/>
<feature type="chain" id="PRO_5008601952" evidence="2">
    <location>
        <begin position="22"/>
        <end position="539"/>
    </location>
</feature>
<dbReference type="EMBL" id="LTAN01000001">
    <property type="protein sequence ID" value="OBR16256.1"/>
    <property type="molecule type" value="Genomic_DNA"/>
</dbReference>
<dbReference type="InterPro" id="IPR011047">
    <property type="entry name" value="Quinoprotein_ADH-like_sf"/>
</dbReference>
<dbReference type="Proteomes" id="UP000092177">
    <property type="component" value="Chromosome 1"/>
</dbReference>
<organism evidence="3 4">
    <name type="scientific">Colletotrichum higginsianum (strain IMI 349063)</name>
    <name type="common">Crucifer anthracnose fungus</name>
    <dbReference type="NCBI Taxonomy" id="759273"/>
    <lineage>
        <taxon>Eukaryota</taxon>
        <taxon>Fungi</taxon>
        <taxon>Dikarya</taxon>
        <taxon>Ascomycota</taxon>
        <taxon>Pezizomycotina</taxon>
        <taxon>Sordariomycetes</taxon>
        <taxon>Hypocreomycetidae</taxon>
        <taxon>Glomerellales</taxon>
        <taxon>Glomerellaceae</taxon>
        <taxon>Colletotrichum</taxon>
        <taxon>Colletotrichum destructivum species complex</taxon>
    </lineage>
</organism>
<protein>
    <submittedName>
        <fullName evidence="3">Secreted protein</fullName>
    </submittedName>
</protein>
<proteinExistence type="predicted"/>
<keyword evidence="2" id="KW-0732">Signal</keyword>
<dbReference type="InterPro" id="IPR053143">
    <property type="entry name" value="Arylsulfate_ST"/>
</dbReference>
<evidence type="ECO:0000256" key="2">
    <source>
        <dbReference type="SAM" id="SignalP"/>
    </source>
</evidence>
<comment type="caution">
    <text evidence="3">The sequence shown here is derived from an EMBL/GenBank/DDBJ whole genome shotgun (WGS) entry which is preliminary data.</text>
</comment>
<feature type="region of interest" description="Disordered" evidence="1">
    <location>
        <begin position="514"/>
        <end position="539"/>
    </location>
</feature>
<dbReference type="VEuPathDB" id="FungiDB:CH63R_01436"/>
<dbReference type="OrthoDB" id="5427350at2759"/>
<dbReference type="InterPro" id="IPR039535">
    <property type="entry name" value="ASST-like"/>
</dbReference>
<feature type="signal peptide" evidence="2">
    <location>
        <begin position="1"/>
        <end position="21"/>
    </location>
</feature>
<dbReference type="PANTHER" id="PTHR35340:SF9">
    <property type="entry name" value="ASST-DOMAIN-CONTAINING PROTEIN"/>
    <property type="match status" value="1"/>
</dbReference>
<evidence type="ECO:0000313" key="3">
    <source>
        <dbReference type="EMBL" id="OBR16256.1"/>
    </source>
</evidence>
<dbReference type="PANTHER" id="PTHR35340">
    <property type="entry name" value="PQQ ENZYME REPEAT PROTEIN-RELATED"/>
    <property type="match status" value="1"/>
</dbReference>
<dbReference type="RefSeq" id="XP_018164773.1">
    <property type="nucleotide sequence ID" value="XM_018296411.1"/>
</dbReference>
<feature type="compositionally biased region" description="Basic and acidic residues" evidence="1">
    <location>
        <begin position="528"/>
        <end position="539"/>
    </location>
</feature>
<evidence type="ECO:0000313" key="4">
    <source>
        <dbReference type="Proteomes" id="UP000092177"/>
    </source>
</evidence>
<sequence>MKLSISCRLASLAVLPAFTAADWQYRSRPDLTPPRLNITTPAAREQVEQGLLFVAPYPGAGPDARNPVQPAAYIFQDNGDLVWSGLGYFAGGVANFGVDTWDGRQVLRAFQGQRGETEGRSYGHHVILDSKYEPVKLVRGRSNRLGSAHEFRIVDDVFALVEIGRTRPVGLSPWGGAKGQDWILSTGFQELNIETGEVVFQWESLDHVDPGNSAFPLAELPSTTGLDSSSAWDYFHINSVDKDSQGNYIISARATSAIYKINGTSGDVIWTLGGANSTFNIEPEAHFAYQHDARLLSRSPDGTTDVLSLFDNAAASPEKQISSVSRARIVQLSHSDNTAKALRTYPAPDGLSAQSQGNAQVLPNGNVFVNWGQAGAITEFGEDGEVLFHAYLDSGPGGSLVQNYRGFRSNWTGSPSEDPALVIVEGDARGKVEAYVSWNGDTEVTAWRFYAEPSLDRSPRLGEGRLALGEARRTGFETHLTLDVSRFRGEVLISAQAVDAKDRVLVHTSSETISRHSWGSPVPSRESSSLDEHGASEEL</sequence>
<dbReference type="AlphaFoldDB" id="A0A1B7YW33"/>